<feature type="transmembrane region" description="Helical" evidence="1">
    <location>
        <begin position="31"/>
        <end position="51"/>
    </location>
</feature>
<dbReference type="EMBL" id="LT963352">
    <property type="protein sequence ID" value="SOR78030.1"/>
    <property type="molecule type" value="Genomic_DNA"/>
</dbReference>
<feature type="transmembrane region" description="Helical" evidence="1">
    <location>
        <begin position="71"/>
        <end position="92"/>
    </location>
</feature>
<proteinExistence type="predicted"/>
<evidence type="ECO:0000256" key="1">
    <source>
        <dbReference type="SAM" id="Phobius"/>
    </source>
</evidence>
<accession>A0A2N9B3X1</accession>
<feature type="transmembrane region" description="Helical" evidence="1">
    <location>
        <begin position="6"/>
        <end position="24"/>
    </location>
</feature>
<dbReference type="AlphaFoldDB" id="A0A2N9B3X1"/>
<keyword evidence="1" id="KW-0812">Transmembrane</keyword>
<protein>
    <submittedName>
        <fullName evidence="2">Uncharacterized protein</fullName>
    </submittedName>
</protein>
<feature type="transmembrane region" description="Helical" evidence="1">
    <location>
        <begin position="104"/>
        <end position="121"/>
    </location>
</feature>
<dbReference type="Proteomes" id="UP000235464">
    <property type="component" value="Chromosome I"/>
</dbReference>
<sequence>MIGWGQIGYGAVLSAVFAAVLPAVVTRGRRIGVIVTGALAAAAGPVAWNAILRAAHGEQFFTDAPIAVFPVSWQDTGSGVFALAAAALAYGLGPLATEPARRTAGYALLAGLAALLADVYVY</sequence>
<reference evidence="3" key="1">
    <citation type="submission" date="2017-11" db="EMBL/GenBank/DDBJ databases">
        <authorList>
            <person name="Wibberg D."/>
        </authorList>
    </citation>
    <scope>NUCLEOTIDE SEQUENCE [LARGE SCALE GENOMIC DNA]</scope>
</reference>
<gene>
    <name evidence="2" type="ORF">SCNRRL3882_1499</name>
</gene>
<keyword evidence="1" id="KW-1133">Transmembrane helix</keyword>
<evidence type="ECO:0000313" key="3">
    <source>
        <dbReference type="Proteomes" id="UP000235464"/>
    </source>
</evidence>
<name>A0A2N9B3X1_STRCX</name>
<keyword evidence="1" id="KW-0472">Membrane</keyword>
<evidence type="ECO:0000313" key="2">
    <source>
        <dbReference type="EMBL" id="SOR78030.1"/>
    </source>
</evidence>
<organism evidence="2 3">
    <name type="scientific">Streptomyces chartreusis NRRL 3882</name>
    <dbReference type="NCBI Taxonomy" id="1079985"/>
    <lineage>
        <taxon>Bacteria</taxon>
        <taxon>Bacillati</taxon>
        <taxon>Actinomycetota</taxon>
        <taxon>Actinomycetes</taxon>
        <taxon>Kitasatosporales</taxon>
        <taxon>Streptomycetaceae</taxon>
        <taxon>Streptomyces</taxon>
    </lineage>
</organism>
<keyword evidence="3" id="KW-1185">Reference proteome</keyword>
<dbReference type="OrthoDB" id="4954269at2"/>